<gene>
    <name evidence="5" type="ORF">N5A56_010390</name>
</gene>
<dbReference type="InterPro" id="IPR012338">
    <property type="entry name" value="Beta-lactam/transpept-like"/>
</dbReference>
<dbReference type="RefSeq" id="WP_265725393.1">
    <property type="nucleotide sequence ID" value="NZ_JAOSLC020000003.1"/>
</dbReference>
<name>A0ABT5S9L9_9FLAO</name>
<reference evidence="5" key="1">
    <citation type="submission" date="2023-02" db="EMBL/GenBank/DDBJ databases">
        <title>Polaribacter ponticola sp. nov., isolated from seawater.</title>
        <authorList>
            <person name="Baek J.H."/>
            <person name="Kim J.M."/>
            <person name="Choi D.G."/>
            <person name="Jeon C.O."/>
        </authorList>
    </citation>
    <scope>NUCLEOTIDE SEQUENCE</scope>
    <source>
        <strain evidence="5">MSW5</strain>
    </source>
</reference>
<dbReference type="GO" id="GO:0016787">
    <property type="term" value="F:hydrolase activity"/>
    <property type="evidence" value="ECO:0007669"/>
    <property type="project" value="UniProtKB-KW"/>
</dbReference>
<proteinExistence type="predicted"/>
<accession>A0ABT5S9L9</accession>
<evidence type="ECO:0000256" key="3">
    <source>
        <dbReference type="PROSITE-ProRule" id="PRU00339"/>
    </source>
</evidence>
<dbReference type="InterPro" id="IPR019734">
    <property type="entry name" value="TPR_rpt"/>
</dbReference>
<dbReference type="PANTHER" id="PTHR46825">
    <property type="entry name" value="D-ALANYL-D-ALANINE-CARBOXYPEPTIDASE/ENDOPEPTIDASE AMPH"/>
    <property type="match status" value="1"/>
</dbReference>
<keyword evidence="2" id="KW-0472">Membrane</keyword>
<keyword evidence="3" id="KW-0802">TPR repeat</keyword>
<dbReference type="SMART" id="SM00028">
    <property type="entry name" value="TPR"/>
    <property type="match status" value="2"/>
</dbReference>
<keyword evidence="6" id="KW-1185">Reference proteome</keyword>
<dbReference type="InterPro" id="IPR011990">
    <property type="entry name" value="TPR-like_helical_dom_sf"/>
</dbReference>
<dbReference type="Gene3D" id="3.40.710.10">
    <property type="entry name" value="DD-peptidase/beta-lactamase superfamily"/>
    <property type="match status" value="1"/>
</dbReference>
<keyword evidence="5" id="KW-0378">Hydrolase</keyword>
<organism evidence="5 6">
    <name type="scientific">Polaribacter ponticola</name>
    <dbReference type="NCBI Taxonomy" id="2978475"/>
    <lineage>
        <taxon>Bacteria</taxon>
        <taxon>Pseudomonadati</taxon>
        <taxon>Bacteroidota</taxon>
        <taxon>Flavobacteriia</taxon>
        <taxon>Flavobacteriales</taxon>
        <taxon>Flavobacteriaceae</taxon>
    </lineage>
</organism>
<evidence type="ECO:0000313" key="5">
    <source>
        <dbReference type="EMBL" id="MDD7914795.1"/>
    </source>
</evidence>
<sequence>MKQFLKYNVIKLVLLVSVFLLTSISNSFGQSKAEKIKELMSVNNEYGLFNGSVLVVENGKVIYNEGVGFANMEWDIPNKPNTKHRLGSITKQFTSMLILQLVEQGKLKLDAKISNYLPDYPKKTGNQITVHHLLTHTSGIPEFLMIPNFMKEYSRNTYTPNEFISLFSDLPLQFKPGKKFSYSNSGYFLLGVLIEKITGKSYEQVLHENIFIPLKMKNTGFDHHSTLLKNRATGYLKTGKIYSNSNFGDMSIPYAAGSMYSTTEDLFIWDKALSQNLLLKEKYKKLLFKPYVSAWGGGYGYGWHIIEKSIGGKKVKIINHTGGINGFTTVIYRMPEQNNLIVLLNNVENTNLTNIGLSIGSILYNGPYVLPKKSFADLLMETAMTEGFDIAFRKFVKFKDTDNYSINENEINNLGYQLLGMNKVVEAIEILKLNVEKFPNSWNTYDSLGEAYLINGSKKMAILNYKKSLKLNPKNLAGKKALKKLQN</sequence>
<protein>
    <submittedName>
        <fullName evidence="5">Serine hydrolase</fullName>
    </submittedName>
</protein>
<dbReference type="EMBL" id="JAOSLC020000003">
    <property type="protein sequence ID" value="MDD7914795.1"/>
    <property type="molecule type" value="Genomic_DNA"/>
</dbReference>
<evidence type="ECO:0000259" key="4">
    <source>
        <dbReference type="Pfam" id="PF00144"/>
    </source>
</evidence>
<comment type="subcellular location">
    <subcellularLocation>
        <location evidence="1">Membrane</location>
    </subcellularLocation>
</comment>
<comment type="caution">
    <text evidence="5">The sequence shown here is derived from an EMBL/GenBank/DDBJ whole genome shotgun (WGS) entry which is preliminary data.</text>
</comment>
<dbReference type="Pfam" id="PF00144">
    <property type="entry name" value="Beta-lactamase"/>
    <property type="match status" value="1"/>
</dbReference>
<feature type="repeat" description="TPR" evidence="3">
    <location>
        <begin position="442"/>
        <end position="475"/>
    </location>
</feature>
<evidence type="ECO:0000256" key="2">
    <source>
        <dbReference type="ARBA" id="ARBA00023136"/>
    </source>
</evidence>
<dbReference type="SUPFAM" id="SSF48452">
    <property type="entry name" value="TPR-like"/>
    <property type="match status" value="1"/>
</dbReference>
<dbReference type="PANTHER" id="PTHR46825:SF11">
    <property type="entry name" value="PENICILLIN-BINDING PROTEIN 4"/>
    <property type="match status" value="1"/>
</dbReference>
<dbReference type="PROSITE" id="PS50005">
    <property type="entry name" value="TPR"/>
    <property type="match status" value="1"/>
</dbReference>
<dbReference type="SUPFAM" id="SSF56601">
    <property type="entry name" value="beta-lactamase/transpeptidase-like"/>
    <property type="match status" value="1"/>
</dbReference>
<feature type="domain" description="Beta-lactamase-related" evidence="4">
    <location>
        <begin position="39"/>
        <end position="350"/>
    </location>
</feature>
<dbReference type="Gene3D" id="1.25.40.10">
    <property type="entry name" value="Tetratricopeptide repeat domain"/>
    <property type="match status" value="1"/>
</dbReference>
<dbReference type="InterPro" id="IPR001466">
    <property type="entry name" value="Beta-lactam-related"/>
</dbReference>
<dbReference type="InterPro" id="IPR050491">
    <property type="entry name" value="AmpC-like"/>
</dbReference>
<evidence type="ECO:0000256" key="1">
    <source>
        <dbReference type="ARBA" id="ARBA00004370"/>
    </source>
</evidence>
<dbReference type="Proteomes" id="UP001151478">
    <property type="component" value="Unassembled WGS sequence"/>
</dbReference>
<evidence type="ECO:0000313" key="6">
    <source>
        <dbReference type="Proteomes" id="UP001151478"/>
    </source>
</evidence>